<evidence type="ECO:0000313" key="3">
    <source>
        <dbReference type="EMBL" id="AEO05868.1"/>
    </source>
</evidence>
<sequence>MKIITIEEHFESEVITNEINKVTGNLVSGQVSPEMFQYMQKELPSAAEMQDTEKRLGFMDQHGIDMQVLSYGNSSPQNLDPKISVSLCKRANDELAKVIQQNPTRFSGFAVLPVGSPEDAAIELKRAVEELGFKGALVKGQFENKYFDNSFYYPIFEMAEKLDVPISFHPSFIPETITEQYFASDAWSDVVTGVFSSAGFGWHMDVGIQVVRMILSGVFDKLPNLKIITGHLGEMVPMFLERMDDTLGHWTTLERKISDYYRTNVYITPSGLLYRNEWKFLLNELDENHLIYALDYPFVKPENAGTFLDMLDLADEVKAKIAHKNAEKLLHL</sequence>
<proteinExistence type="predicted"/>
<dbReference type="RefSeq" id="WP_014600662.1">
    <property type="nucleotide sequence ID" value="NC_017544.1"/>
</dbReference>
<dbReference type="PANTHER" id="PTHR21240">
    <property type="entry name" value="2-AMINO-3-CARBOXYLMUCONATE-6-SEMIALDEHYDE DECARBOXYLASE"/>
    <property type="match status" value="1"/>
</dbReference>
<dbReference type="InterPro" id="IPR032466">
    <property type="entry name" value="Metal_Hydrolase"/>
</dbReference>
<dbReference type="Proteomes" id="UP000001288">
    <property type="component" value="Chromosome"/>
</dbReference>
<accession>A0A0H3GIV2</accession>
<keyword evidence="1" id="KW-0456">Lyase</keyword>
<protein>
    <recommendedName>
        <fullName evidence="2">Amidohydrolase-related domain-containing protein</fullName>
    </recommendedName>
</protein>
<dbReference type="GO" id="GO:0016831">
    <property type="term" value="F:carboxy-lyase activity"/>
    <property type="evidence" value="ECO:0007669"/>
    <property type="project" value="InterPro"/>
</dbReference>
<organism evidence="3 4">
    <name type="scientific">Listeria monocytogenes serotype 1/2a (strain 10403S)</name>
    <dbReference type="NCBI Taxonomy" id="393133"/>
    <lineage>
        <taxon>Bacteria</taxon>
        <taxon>Bacillati</taxon>
        <taxon>Bacillota</taxon>
        <taxon>Bacilli</taxon>
        <taxon>Bacillales</taxon>
        <taxon>Listeriaceae</taxon>
        <taxon>Listeria</taxon>
    </lineage>
</organism>
<dbReference type="EMBL" id="CP002002">
    <property type="protein sequence ID" value="AEO05868.1"/>
    <property type="molecule type" value="Genomic_DNA"/>
</dbReference>
<evidence type="ECO:0000313" key="4">
    <source>
        <dbReference type="Proteomes" id="UP000001288"/>
    </source>
</evidence>
<dbReference type="GO" id="GO:0016787">
    <property type="term" value="F:hydrolase activity"/>
    <property type="evidence" value="ECO:0007669"/>
    <property type="project" value="InterPro"/>
</dbReference>
<dbReference type="PANTHER" id="PTHR21240:SF30">
    <property type="entry name" value="AMIDOHYDROLASE-RELATED DOMAIN-CONTAINING PROTEIN-RELATED"/>
    <property type="match status" value="1"/>
</dbReference>
<feature type="domain" description="Amidohydrolase-related" evidence="2">
    <location>
        <begin position="49"/>
        <end position="332"/>
    </location>
</feature>
<dbReference type="InterPro" id="IPR032465">
    <property type="entry name" value="ACMSD"/>
</dbReference>
<dbReference type="AlphaFoldDB" id="A0A0H3GIV2"/>
<reference evidence="4" key="1">
    <citation type="submission" date="2010-04" db="EMBL/GenBank/DDBJ databases">
        <title>The genome sequence of Listeria monocytogenes strain 10403S.</title>
        <authorList>
            <consortium name="The Broad Institute Genome Sequencing Platform"/>
            <consortium name="The Broad Institute Genome Sequencing Center for Infectious Disease."/>
            <person name="Borowsky M."/>
            <person name="Borodovsky M."/>
            <person name="Young S.K."/>
            <person name="Zeng Q."/>
            <person name="Koehrsen M."/>
            <person name="Fitzgerald M."/>
            <person name="Wiedmann M."/>
            <person name="Swaminathan B."/>
            <person name="Lauer P."/>
            <person name="Portnoy D."/>
            <person name="Cossart P."/>
            <person name="Buchrieser C."/>
            <person name="Higgins D."/>
            <person name="Abouelleil A."/>
            <person name="Alvarado L."/>
            <person name="Arachchi H.M."/>
            <person name="Berlin A."/>
            <person name="Borenstein D."/>
            <person name="Brown A."/>
            <person name="Chapman S.B."/>
            <person name="Chen Z."/>
            <person name="Dunbar C.D."/>
            <person name="Engels R."/>
            <person name="Freedman E."/>
            <person name="Gearin G."/>
            <person name="Gellesch M."/>
            <person name="Goldberg J."/>
            <person name="Griggs A."/>
            <person name="Gujja S."/>
            <person name="Heilman E."/>
            <person name="Heiman D."/>
            <person name="Howarth C."/>
            <person name="Jen D."/>
            <person name="Larson L."/>
            <person name="Lui A."/>
            <person name="MacDonald J."/>
            <person name="Mehta T."/>
            <person name="Montmayeur A."/>
            <person name="Neiman D."/>
            <person name="Park D."/>
            <person name="Pearson M."/>
            <person name="Priest M."/>
            <person name="Richards J."/>
            <person name="Roberts A."/>
            <person name="Saif S."/>
            <person name="Shea T."/>
            <person name="Shenoy N."/>
            <person name="Sisk P."/>
            <person name="Stolte C."/>
            <person name="Sykes S."/>
            <person name="Walk T."/>
            <person name="White J."/>
            <person name="Yandava C."/>
            <person name="Haas B."/>
            <person name="Nusbaum C."/>
            <person name="Birren B."/>
        </authorList>
    </citation>
    <scope>NUCLEOTIDE SEQUENCE [LARGE SCALE GENOMIC DNA]</scope>
    <source>
        <strain evidence="4">10403S</strain>
    </source>
</reference>
<dbReference type="InterPro" id="IPR006680">
    <property type="entry name" value="Amidohydro-rel"/>
</dbReference>
<evidence type="ECO:0000259" key="2">
    <source>
        <dbReference type="Pfam" id="PF04909"/>
    </source>
</evidence>
<gene>
    <name evidence="3" type="ordered locus">LMRG_02293</name>
</gene>
<dbReference type="GO" id="GO:0019748">
    <property type="term" value="P:secondary metabolic process"/>
    <property type="evidence" value="ECO:0007669"/>
    <property type="project" value="TreeGrafter"/>
</dbReference>
<dbReference type="Pfam" id="PF04909">
    <property type="entry name" value="Amidohydro_2"/>
    <property type="match status" value="1"/>
</dbReference>
<name>A0A0H3GIV2_LISM4</name>
<dbReference type="Gene3D" id="3.20.20.140">
    <property type="entry name" value="Metal-dependent hydrolases"/>
    <property type="match status" value="1"/>
</dbReference>
<dbReference type="GO" id="GO:0005829">
    <property type="term" value="C:cytosol"/>
    <property type="evidence" value="ECO:0007669"/>
    <property type="project" value="TreeGrafter"/>
</dbReference>
<dbReference type="KEGG" id="lmt:LMRG_02293"/>
<dbReference type="SUPFAM" id="SSF51556">
    <property type="entry name" value="Metallo-dependent hydrolases"/>
    <property type="match status" value="1"/>
</dbReference>
<dbReference type="HOGENOM" id="CLU_039329_5_0_9"/>
<evidence type="ECO:0000256" key="1">
    <source>
        <dbReference type="ARBA" id="ARBA00023239"/>
    </source>
</evidence>